<dbReference type="InterPro" id="IPR002123">
    <property type="entry name" value="Plipid/glycerol_acylTrfase"/>
</dbReference>
<dbReference type="CDD" id="cd07989">
    <property type="entry name" value="LPLAT_AGPAT-like"/>
    <property type="match status" value="1"/>
</dbReference>
<gene>
    <name evidence="5" type="ORF">QPX23_07565</name>
</gene>
<evidence type="ECO:0000313" key="5">
    <source>
        <dbReference type="EMBL" id="MDK4290578.1"/>
    </source>
</evidence>
<dbReference type="SUPFAM" id="SSF69593">
    <property type="entry name" value="Glycerol-3-phosphate (1)-acyltransferase"/>
    <property type="match status" value="1"/>
</dbReference>
<evidence type="ECO:0000256" key="3">
    <source>
        <dbReference type="SAM" id="MobiDB-lite"/>
    </source>
</evidence>
<evidence type="ECO:0000256" key="1">
    <source>
        <dbReference type="ARBA" id="ARBA00022679"/>
    </source>
</evidence>
<keyword evidence="6" id="KW-1185">Reference proteome</keyword>
<feature type="compositionally biased region" description="Basic and acidic residues" evidence="3">
    <location>
        <begin position="281"/>
        <end position="298"/>
    </location>
</feature>
<dbReference type="SMART" id="SM00563">
    <property type="entry name" value="PlsC"/>
    <property type="match status" value="1"/>
</dbReference>
<name>A0ABT7FXT3_9CORY</name>
<dbReference type="Proteomes" id="UP001239759">
    <property type="component" value="Unassembled WGS sequence"/>
</dbReference>
<organism evidence="5 6">
    <name type="scientific">Corynebacterium pseudodiphtheriticum</name>
    <dbReference type="NCBI Taxonomy" id="37637"/>
    <lineage>
        <taxon>Bacteria</taxon>
        <taxon>Bacillati</taxon>
        <taxon>Actinomycetota</taxon>
        <taxon>Actinomycetes</taxon>
        <taxon>Mycobacteriales</taxon>
        <taxon>Corynebacteriaceae</taxon>
        <taxon>Corynebacterium</taxon>
    </lineage>
</organism>
<dbReference type="EMBL" id="JASNUQ010000011">
    <property type="protein sequence ID" value="MDK4290578.1"/>
    <property type="molecule type" value="Genomic_DNA"/>
</dbReference>
<evidence type="ECO:0000259" key="4">
    <source>
        <dbReference type="SMART" id="SM00563"/>
    </source>
</evidence>
<feature type="domain" description="Phospholipid/glycerol acyltransferase" evidence="4">
    <location>
        <begin position="64"/>
        <end position="181"/>
    </location>
</feature>
<comment type="caution">
    <text evidence="5">The sequence shown here is derived from an EMBL/GenBank/DDBJ whole genome shotgun (WGS) entry which is preliminary data.</text>
</comment>
<sequence length="298" mass="32536">MTEYRSRAGLRVPENLPKLRKHPSEAREIPYGTPVVPLARWLMFLQGIEVTVDGAENIPADGGALLAINHTGYYDFILGGYPAYLRGRRIVRMMAKKAIFDTPIVGTVLRMMGHISVDRSAGKGAASKDAAVQKLREGKLVGIFPEATISRAFEIKDLKTGAVRIADEADAPLLPVIIWGSQRIWTKDLPKNLWRANAPVRVAVGKPIELSGSVEEDTAALKKAMEKLLETTREKYAERHGPFEPGLPWMPASLGGSAPTLEQAAEIDAAARAERARKKAAKAEKAAKAAKAEKKDRK</sequence>
<proteinExistence type="predicted"/>
<dbReference type="RefSeq" id="WP_023018790.1">
    <property type="nucleotide sequence ID" value="NZ_JASNUF010000001.1"/>
</dbReference>
<accession>A0ABT7FXT3</accession>
<dbReference type="GO" id="GO:0016746">
    <property type="term" value="F:acyltransferase activity"/>
    <property type="evidence" value="ECO:0007669"/>
    <property type="project" value="UniProtKB-KW"/>
</dbReference>
<keyword evidence="2 5" id="KW-0012">Acyltransferase</keyword>
<evidence type="ECO:0000256" key="2">
    <source>
        <dbReference type="ARBA" id="ARBA00023315"/>
    </source>
</evidence>
<dbReference type="PANTHER" id="PTHR10434:SF55">
    <property type="entry name" value="POSSIBLE ACYLTRANSFERASE"/>
    <property type="match status" value="1"/>
</dbReference>
<dbReference type="Pfam" id="PF01553">
    <property type="entry name" value="Acyltransferase"/>
    <property type="match status" value="1"/>
</dbReference>
<dbReference type="PANTHER" id="PTHR10434">
    <property type="entry name" value="1-ACYL-SN-GLYCEROL-3-PHOSPHATE ACYLTRANSFERASE"/>
    <property type="match status" value="1"/>
</dbReference>
<evidence type="ECO:0000313" key="6">
    <source>
        <dbReference type="Proteomes" id="UP001239759"/>
    </source>
</evidence>
<feature type="region of interest" description="Disordered" evidence="3">
    <location>
        <begin position="269"/>
        <end position="298"/>
    </location>
</feature>
<protein>
    <submittedName>
        <fullName evidence="5">Lysophospholipid acyltransferase family protein</fullName>
    </submittedName>
</protein>
<reference evidence="5 6" key="1">
    <citation type="submission" date="2023-05" db="EMBL/GenBank/DDBJ databases">
        <title>Metabolic capabilities are highly conserved among human nasal-associated Corynebacterium species in pangenomic analyses.</title>
        <authorList>
            <person name="Tran T.H."/>
            <person name="Roberts A.Q."/>
            <person name="Escapa I.F."/>
            <person name="Gao W."/>
            <person name="Conlan S."/>
            <person name="Kong H."/>
            <person name="Segre J.A."/>
            <person name="Kelly M.S."/>
            <person name="Lemon K.P."/>
        </authorList>
    </citation>
    <scope>NUCLEOTIDE SEQUENCE [LARGE SCALE GENOMIC DNA]</scope>
    <source>
        <strain evidence="5 6">KPL3772</strain>
    </source>
</reference>
<keyword evidence="1" id="KW-0808">Transferase</keyword>